<dbReference type="InterPro" id="IPR003594">
    <property type="entry name" value="HATPase_dom"/>
</dbReference>
<dbReference type="Pfam" id="PF14417">
    <property type="entry name" value="MEDS"/>
    <property type="match status" value="1"/>
</dbReference>
<dbReference type="Gene3D" id="3.30.565.10">
    <property type="entry name" value="Histidine kinase-like ATPase, C-terminal domain"/>
    <property type="match status" value="1"/>
</dbReference>
<dbReference type="PANTHER" id="PTHR35526">
    <property type="entry name" value="ANTI-SIGMA-F FACTOR RSBW-RELATED"/>
    <property type="match status" value="1"/>
</dbReference>
<reference evidence="4 5" key="1">
    <citation type="submission" date="2024-10" db="EMBL/GenBank/DDBJ databases">
        <title>The Natural Products Discovery Center: Release of the First 8490 Sequenced Strains for Exploring Actinobacteria Biosynthetic Diversity.</title>
        <authorList>
            <person name="Kalkreuter E."/>
            <person name="Kautsar S.A."/>
            <person name="Yang D."/>
            <person name="Bader C.D."/>
            <person name="Teijaro C.N."/>
            <person name="Fluegel L."/>
            <person name="Davis C.M."/>
            <person name="Simpson J.R."/>
            <person name="Lauterbach L."/>
            <person name="Steele A.D."/>
            <person name="Gui C."/>
            <person name="Meng S."/>
            <person name="Li G."/>
            <person name="Viehrig K."/>
            <person name="Ye F."/>
            <person name="Su P."/>
            <person name="Kiefer A.F."/>
            <person name="Nichols A."/>
            <person name="Cepeda A.J."/>
            <person name="Yan W."/>
            <person name="Fan B."/>
            <person name="Jiang Y."/>
            <person name="Adhikari A."/>
            <person name="Zheng C.-J."/>
            <person name="Schuster L."/>
            <person name="Cowan T.M."/>
            <person name="Smanski M.J."/>
            <person name="Chevrette M.G."/>
            <person name="De Carvalho L.P.S."/>
            <person name="Shen B."/>
        </authorList>
    </citation>
    <scope>NUCLEOTIDE SEQUENCE [LARGE SCALE GENOMIC DNA]</scope>
    <source>
        <strain evidence="4 5">NPDC000087</strain>
    </source>
</reference>
<dbReference type="InterPro" id="IPR047718">
    <property type="entry name" value="RsbA-like_anti_sig"/>
</dbReference>
<organism evidence="4 5">
    <name type="scientific">Paractinoplanes globisporus</name>
    <dbReference type="NCBI Taxonomy" id="113565"/>
    <lineage>
        <taxon>Bacteria</taxon>
        <taxon>Bacillati</taxon>
        <taxon>Actinomycetota</taxon>
        <taxon>Actinomycetes</taxon>
        <taxon>Micromonosporales</taxon>
        <taxon>Micromonosporaceae</taxon>
        <taxon>Paractinoplanes</taxon>
    </lineage>
</organism>
<dbReference type="CDD" id="cd16936">
    <property type="entry name" value="HATPase_RsbW-like"/>
    <property type="match status" value="1"/>
</dbReference>
<dbReference type="NCBIfam" id="NF041045">
    <property type="entry name" value="RsbA_anti_sig"/>
    <property type="match status" value="1"/>
</dbReference>
<feature type="domain" description="MEDS" evidence="3">
    <location>
        <begin position="8"/>
        <end position="151"/>
    </location>
</feature>
<feature type="domain" description="Histidine kinase/HSP90-like ATPase" evidence="2">
    <location>
        <begin position="196"/>
        <end position="306"/>
    </location>
</feature>
<dbReference type="SUPFAM" id="SSF55874">
    <property type="entry name" value="ATPase domain of HSP90 chaperone/DNA topoisomerase II/histidine kinase"/>
    <property type="match status" value="1"/>
</dbReference>
<comment type="caution">
    <text evidence="4">The sequence shown here is derived from an EMBL/GenBank/DDBJ whole genome shotgun (WGS) entry which is preliminary data.</text>
</comment>
<evidence type="ECO:0000259" key="2">
    <source>
        <dbReference type="Pfam" id="PF13581"/>
    </source>
</evidence>
<evidence type="ECO:0000259" key="3">
    <source>
        <dbReference type="Pfam" id="PF14417"/>
    </source>
</evidence>
<dbReference type="InterPro" id="IPR036890">
    <property type="entry name" value="HATPase_C_sf"/>
</dbReference>
<dbReference type="InterPro" id="IPR050267">
    <property type="entry name" value="Anti-sigma-factor_SerPK"/>
</dbReference>
<protein>
    <submittedName>
        <fullName evidence="4">Anti-sigma factor RsbA family regulatory protein</fullName>
    </submittedName>
</protein>
<dbReference type="Pfam" id="PF13581">
    <property type="entry name" value="HATPase_c_2"/>
    <property type="match status" value="1"/>
</dbReference>
<keyword evidence="1" id="KW-0808">Transferase</keyword>
<accession>A0ABW6WFY6</accession>
<dbReference type="EMBL" id="JBIAZU010000004">
    <property type="protein sequence ID" value="MFF5292209.1"/>
    <property type="molecule type" value="Genomic_DNA"/>
</dbReference>
<dbReference type="PANTHER" id="PTHR35526:SF3">
    <property type="entry name" value="ANTI-SIGMA-F FACTOR RSBW"/>
    <property type="match status" value="1"/>
</dbReference>
<gene>
    <name evidence="4" type="ORF">ACFY35_22445</name>
</gene>
<name>A0ABW6WFY6_9ACTN</name>
<sequence>MISATLIHEALIYDDDDGFVSALTPFLTDGLRDGEAVVAAVTAHNIDLLRQGLGADAGKVTFIDRDTWYVRPASTIAGWTDLLNTAQAQGSRSIRIVGEVAFGMPARRDTWIRYESAINDVFATAPAWIICPYDTRRLPEKVVSSARRTHPVVRADQREPSRLYQRPRRLLRAIAEPVPPIRREPLVVVSLDVPMSARRARYVVRAVVEGLGWQRPAIDDLLLVVTEIAVNSLVHGRGDRDLKVWVEDTTIICEVTDHGDGFSDPLVGYRPPARSGHHGMGLWMANQLSDWLAIDHHDGTTRVRFCFSR</sequence>
<dbReference type="Proteomes" id="UP001602245">
    <property type="component" value="Unassembled WGS sequence"/>
</dbReference>
<dbReference type="InterPro" id="IPR025847">
    <property type="entry name" value="MEDS_domain"/>
</dbReference>
<dbReference type="RefSeq" id="WP_020510091.1">
    <property type="nucleotide sequence ID" value="NZ_JBIAZU010000004.1"/>
</dbReference>
<keyword evidence="1" id="KW-0418">Kinase</keyword>
<evidence type="ECO:0000256" key="1">
    <source>
        <dbReference type="ARBA" id="ARBA00022527"/>
    </source>
</evidence>
<keyword evidence="5" id="KW-1185">Reference proteome</keyword>
<evidence type="ECO:0000313" key="5">
    <source>
        <dbReference type="Proteomes" id="UP001602245"/>
    </source>
</evidence>
<proteinExistence type="predicted"/>
<evidence type="ECO:0000313" key="4">
    <source>
        <dbReference type="EMBL" id="MFF5292209.1"/>
    </source>
</evidence>
<keyword evidence="1" id="KW-0723">Serine/threonine-protein kinase</keyword>